<protein>
    <recommendedName>
        <fullName evidence="1">BTB domain-containing protein</fullName>
    </recommendedName>
</protein>
<dbReference type="AlphaFoldDB" id="M5BP52"/>
<name>M5BP52_THACB</name>
<dbReference type="SUPFAM" id="SSF54695">
    <property type="entry name" value="POZ domain"/>
    <property type="match status" value="1"/>
</dbReference>
<reference evidence="2 4" key="2">
    <citation type="journal article" date="2013" name="J. Biotechnol.">
        <title>Establishment and interpretation of the genome sequence of the phytopathogenic fungus Rhizoctonia solani AG1-IB isolate 7/3/14.</title>
        <authorList>
            <person name="Wibberg D.W."/>
            <person name="Jelonek L.J."/>
            <person name="Rupp O.R."/>
            <person name="Hennig M.H."/>
            <person name="Eikmeyer F.E."/>
            <person name="Goesmann A.G."/>
            <person name="Hartmann A.H."/>
            <person name="Borriss R.B."/>
            <person name="Grosch R.G."/>
            <person name="Puehler A.P."/>
            <person name="Schlueter A.S."/>
        </authorList>
    </citation>
    <scope>NUCLEOTIDE SEQUENCE [LARGE SCALE GENOMIC DNA]</scope>
    <source>
        <strain evidence="4">AG1-IB / isolate 7/3/14</strain>
        <strain evidence="2">Isolate 7/3/14</strain>
    </source>
</reference>
<dbReference type="Gene3D" id="3.30.710.10">
    <property type="entry name" value="Potassium Channel Kv1.1, Chain A"/>
    <property type="match status" value="1"/>
</dbReference>
<evidence type="ECO:0000313" key="4">
    <source>
        <dbReference type="Proteomes" id="UP000012065"/>
    </source>
</evidence>
<dbReference type="PROSITE" id="PS50097">
    <property type="entry name" value="BTB"/>
    <property type="match status" value="1"/>
</dbReference>
<dbReference type="Proteomes" id="UP000012065">
    <property type="component" value="Unassembled WGS sequence"/>
</dbReference>
<dbReference type="CDD" id="cd18186">
    <property type="entry name" value="BTB_POZ_ZBTB_KLHL-like"/>
    <property type="match status" value="1"/>
</dbReference>
<dbReference type="STRING" id="1108050.M5BP52"/>
<evidence type="ECO:0000313" key="2">
    <source>
        <dbReference type="EMBL" id="CCO28826.1"/>
    </source>
</evidence>
<dbReference type="SMART" id="SM00225">
    <property type="entry name" value="BTB"/>
    <property type="match status" value="1"/>
</dbReference>
<dbReference type="EMBL" id="CAOJ01003815">
    <property type="protein sequence ID" value="CCO28826.1"/>
    <property type="molecule type" value="Genomic_DNA"/>
</dbReference>
<accession>M5BP52</accession>
<feature type="domain" description="BTB" evidence="1">
    <location>
        <begin position="23"/>
        <end position="89"/>
    </location>
</feature>
<proteinExistence type="predicted"/>
<dbReference type="OrthoDB" id="3357985at2759"/>
<dbReference type="InterPro" id="IPR000210">
    <property type="entry name" value="BTB/POZ_dom"/>
</dbReference>
<gene>
    <name evidence="2" type="ORF">BN14_02824</name>
    <name evidence="3" type="ORF">RSOLAG1IB_00537</name>
</gene>
<evidence type="ECO:0000313" key="3">
    <source>
        <dbReference type="EMBL" id="CEL52000.1"/>
    </source>
</evidence>
<dbReference type="HOGENOM" id="CLU_069440_1_0_1"/>
<dbReference type="Pfam" id="PF00651">
    <property type="entry name" value="BTB"/>
    <property type="match status" value="1"/>
</dbReference>
<reference evidence="3 5" key="3">
    <citation type="submission" date="2014-11" db="EMBL/GenBank/DDBJ databases">
        <authorList>
            <person name="Wibberg Daniel"/>
        </authorList>
    </citation>
    <scope>NUCLEOTIDE SEQUENCE [LARGE SCALE GENOMIC DNA]</scope>
    <source>
        <strain evidence="3">Rhizoctonia solani AG1-IB 7/3/14</strain>
    </source>
</reference>
<keyword evidence="5" id="KW-1185">Reference proteome</keyword>
<dbReference type="InterPro" id="IPR011333">
    <property type="entry name" value="SKP1/BTB/POZ_sf"/>
</dbReference>
<sequence length="322" mass="36168">MSSVSSDEAQYFCDNLFKPPPNGDLTLKSLDGVKFQVHTVLLGLSSAVFREMFANGTKDTSQSVDVGEDSEALSIILRCVYPNEMPTLTSLREFRLALEAAQKYDMPGVIRALDQQLCLGLKNDPTSEKFDPIMACHLSSLYGLHETGRTAARMITIDKHDLRTPSKLASLASKYPSSSKLIGLVGIQGARTKILTRVLFSFHAHPMRWKVSNRPKHYIMCDGCREYFEDRGLKSSPPAWLVCWASYAYPQLLSNSPDQVPDLFDLRILARLEGQYPTSVCDDCVSEIESDATLRTKFREWADGVREVIKRELDGLEQIYDL</sequence>
<dbReference type="EMBL" id="LN679100">
    <property type="protein sequence ID" value="CEL52000.1"/>
    <property type="molecule type" value="Genomic_DNA"/>
</dbReference>
<organism evidence="2 4">
    <name type="scientific">Thanatephorus cucumeris (strain AG1-IB / isolate 7/3/14)</name>
    <name type="common">Lettuce bottom rot fungus</name>
    <name type="synonym">Rhizoctonia solani</name>
    <dbReference type="NCBI Taxonomy" id="1108050"/>
    <lineage>
        <taxon>Eukaryota</taxon>
        <taxon>Fungi</taxon>
        <taxon>Dikarya</taxon>
        <taxon>Basidiomycota</taxon>
        <taxon>Agaricomycotina</taxon>
        <taxon>Agaricomycetes</taxon>
        <taxon>Cantharellales</taxon>
        <taxon>Ceratobasidiaceae</taxon>
        <taxon>Rhizoctonia</taxon>
        <taxon>Rhizoctonia solani AG-1</taxon>
    </lineage>
</organism>
<evidence type="ECO:0000259" key="1">
    <source>
        <dbReference type="PROSITE" id="PS50097"/>
    </source>
</evidence>
<evidence type="ECO:0000313" key="5">
    <source>
        <dbReference type="Proteomes" id="UP000059188"/>
    </source>
</evidence>
<reference evidence="2" key="1">
    <citation type="submission" date="2012-10" db="EMBL/GenBank/DDBJ databases">
        <authorList>
            <person name="Jelonek L."/>
        </authorList>
    </citation>
    <scope>NUCLEOTIDE SEQUENCE</scope>
    <source>
        <strain evidence="2">Isolate 7/3/14</strain>
    </source>
</reference>
<dbReference type="Proteomes" id="UP000059188">
    <property type="component" value="Unassembled WGS sequence"/>
</dbReference>